<protein>
    <submittedName>
        <fullName evidence="3">Uncharacterized protein</fullName>
    </submittedName>
</protein>
<dbReference type="EMBL" id="DWXO01000060">
    <property type="protein sequence ID" value="HJB80535.1"/>
    <property type="molecule type" value="Genomic_DNA"/>
</dbReference>
<evidence type="ECO:0000256" key="2">
    <source>
        <dbReference type="SAM" id="SignalP"/>
    </source>
</evidence>
<reference evidence="3" key="1">
    <citation type="journal article" date="2021" name="PeerJ">
        <title>Extensive microbial diversity within the chicken gut microbiome revealed by metagenomics and culture.</title>
        <authorList>
            <person name="Gilroy R."/>
            <person name="Ravi A."/>
            <person name="Getino M."/>
            <person name="Pursley I."/>
            <person name="Horton D.L."/>
            <person name="Alikhan N.F."/>
            <person name="Baker D."/>
            <person name="Gharbi K."/>
            <person name="Hall N."/>
            <person name="Watson M."/>
            <person name="Adriaenssens E.M."/>
            <person name="Foster-Nyarko E."/>
            <person name="Jarju S."/>
            <person name="Secka A."/>
            <person name="Antonio M."/>
            <person name="Oren A."/>
            <person name="Chaudhuri R.R."/>
            <person name="La Ragione R."/>
            <person name="Hildebrand F."/>
            <person name="Pallen M.J."/>
        </authorList>
    </citation>
    <scope>NUCLEOTIDE SEQUENCE</scope>
    <source>
        <strain evidence="3">CHK192-8294</strain>
    </source>
</reference>
<gene>
    <name evidence="3" type="ORF">H9712_06085</name>
</gene>
<accession>A0A9D2MLC1</accession>
<name>A0A9D2MLC1_9FIRM</name>
<proteinExistence type="predicted"/>
<dbReference type="AlphaFoldDB" id="A0A9D2MLC1"/>
<feature type="compositionally biased region" description="Acidic residues" evidence="1">
    <location>
        <begin position="176"/>
        <end position="186"/>
    </location>
</feature>
<evidence type="ECO:0000313" key="4">
    <source>
        <dbReference type="Proteomes" id="UP000823921"/>
    </source>
</evidence>
<feature type="region of interest" description="Disordered" evidence="1">
    <location>
        <begin position="176"/>
        <end position="201"/>
    </location>
</feature>
<keyword evidence="2" id="KW-0732">Signal</keyword>
<feature type="non-terminal residue" evidence="3">
    <location>
        <position position="253"/>
    </location>
</feature>
<evidence type="ECO:0000256" key="1">
    <source>
        <dbReference type="SAM" id="MobiDB-lite"/>
    </source>
</evidence>
<dbReference type="Proteomes" id="UP000823921">
    <property type="component" value="Unassembled WGS sequence"/>
</dbReference>
<feature type="chain" id="PRO_5038920651" evidence="2">
    <location>
        <begin position="26"/>
        <end position="253"/>
    </location>
</feature>
<sequence length="253" mass="25288">MKKRMLSLFCVLALGLTLLPTAALAAQDPVWYIERGWDGSTVTEQTKTVDTCTPIDKTTVTWDGSTTGGWYVASGNVTIDQRVTVTGDVYLILTDGCTLTINGGIQVEEDDSLTIYGQSDQADTMGRLTASINAENATIWDAAIGGSGSKDGGMDGGAVTIHGGFVSAMATLIDEDESTGGNDDESTGGNDEVSTHYAHGAAIGGGGGGGVTADGESFVANGGDGGTVIIYGGVVDAASDGGAAIGGGGGSDV</sequence>
<evidence type="ECO:0000313" key="3">
    <source>
        <dbReference type="EMBL" id="HJB80535.1"/>
    </source>
</evidence>
<feature type="signal peptide" evidence="2">
    <location>
        <begin position="1"/>
        <end position="25"/>
    </location>
</feature>
<comment type="caution">
    <text evidence="3">The sequence shown here is derived from an EMBL/GenBank/DDBJ whole genome shotgun (WGS) entry which is preliminary data.</text>
</comment>
<reference evidence="3" key="2">
    <citation type="submission" date="2021-04" db="EMBL/GenBank/DDBJ databases">
        <authorList>
            <person name="Gilroy R."/>
        </authorList>
    </citation>
    <scope>NUCLEOTIDE SEQUENCE</scope>
    <source>
        <strain evidence="3">CHK192-8294</strain>
    </source>
</reference>
<organism evidence="3 4">
    <name type="scientific">Candidatus Flavonifractor intestinigallinarum</name>
    <dbReference type="NCBI Taxonomy" id="2838586"/>
    <lineage>
        <taxon>Bacteria</taxon>
        <taxon>Bacillati</taxon>
        <taxon>Bacillota</taxon>
        <taxon>Clostridia</taxon>
        <taxon>Eubacteriales</taxon>
        <taxon>Oscillospiraceae</taxon>
        <taxon>Flavonifractor</taxon>
    </lineage>
</organism>